<dbReference type="GO" id="GO:0015297">
    <property type="term" value="F:antiporter activity"/>
    <property type="evidence" value="ECO:0007669"/>
    <property type="project" value="UniProtKB-KW"/>
</dbReference>
<dbReference type="AlphaFoldDB" id="A0A2X3CCG4"/>
<gene>
    <name evidence="12" type="primary">napA_1</name>
    <name evidence="12" type="ORF">NCTC8081_00021</name>
</gene>
<keyword evidence="7" id="KW-0915">Sodium</keyword>
<protein>
    <submittedName>
        <fullName evidence="12">Na+/H+ antiporter</fullName>
    </submittedName>
</protein>
<evidence type="ECO:0000256" key="3">
    <source>
        <dbReference type="ARBA" id="ARBA00022448"/>
    </source>
</evidence>
<dbReference type="PANTHER" id="PTHR43562:SF3">
    <property type="entry name" value="SODIUM ION_PROTON EXCHANGER (EUROFUNG)"/>
    <property type="match status" value="1"/>
</dbReference>
<comment type="subcellular location">
    <subcellularLocation>
        <location evidence="1">Membrane</location>
        <topology evidence="1">Multi-pass membrane protein</topology>
    </subcellularLocation>
</comment>
<dbReference type="Proteomes" id="UP000250234">
    <property type="component" value="Unassembled WGS sequence"/>
</dbReference>
<keyword evidence="4" id="KW-0050">Antiport</keyword>
<evidence type="ECO:0000256" key="1">
    <source>
        <dbReference type="ARBA" id="ARBA00004141"/>
    </source>
</evidence>
<evidence type="ECO:0000256" key="8">
    <source>
        <dbReference type="ARBA" id="ARBA00023065"/>
    </source>
</evidence>
<dbReference type="InterPro" id="IPR038770">
    <property type="entry name" value="Na+/solute_symporter_sf"/>
</dbReference>
<evidence type="ECO:0000313" key="13">
    <source>
        <dbReference type="Proteomes" id="UP000250234"/>
    </source>
</evidence>
<dbReference type="GO" id="GO:1902600">
    <property type="term" value="P:proton transmembrane transport"/>
    <property type="evidence" value="ECO:0007669"/>
    <property type="project" value="InterPro"/>
</dbReference>
<dbReference type="EMBL" id="UAWO01000002">
    <property type="protein sequence ID" value="SQC05985.1"/>
    <property type="molecule type" value="Genomic_DNA"/>
</dbReference>
<proteinExistence type="inferred from homology"/>
<comment type="similarity">
    <text evidence="2">Belongs to the monovalent cation:proton antiporter 2 (CPA2) transporter (TC 2.A.37) family.</text>
</comment>
<name>A0A2X3CCG4_CLOPF</name>
<evidence type="ECO:0000256" key="10">
    <source>
        <dbReference type="ARBA" id="ARBA00023201"/>
    </source>
</evidence>
<evidence type="ECO:0000313" key="12">
    <source>
        <dbReference type="EMBL" id="SQC05985.1"/>
    </source>
</evidence>
<sequence>MISYEFLFDLALILISTKLFGLITKKIRMPQVVGALVAGVVLGPAFLNVLSETEFIQNLAELGVIVCLQQV</sequence>
<evidence type="ECO:0000256" key="5">
    <source>
        <dbReference type="ARBA" id="ARBA00022692"/>
    </source>
</evidence>
<evidence type="ECO:0000256" key="6">
    <source>
        <dbReference type="ARBA" id="ARBA00022989"/>
    </source>
</evidence>
<reference evidence="12 13" key="1">
    <citation type="submission" date="2018-06" db="EMBL/GenBank/DDBJ databases">
        <authorList>
            <consortium name="Pathogen Informatics"/>
            <person name="Doyle S."/>
        </authorList>
    </citation>
    <scope>NUCLEOTIDE SEQUENCE [LARGE SCALE GENOMIC DNA]</scope>
    <source>
        <strain evidence="12 13">NCTC8081</strain>
    </source>
</reference>
<feature type="domain" description="Cation/H+ exchanger transmembrane" evidence="11">
    <location>
        <begin position="17"/>
        <end position="68"/>
    </location>
</feature>
<accession>A0A2X3CCG4</accession>
<organism evidence="12 13">
    <name type="scientific">Clostridium perfringens</name>
    <dbReference type="NCBI Taxonomy" id="1502"/>
    <lineage>
        <taxon>Bacteria</taxon>
        <taxon>Bacillati</taxon>
        <taxon>Bacillota</taxon>
        <taxon>Clostridia</taxon>
        <taxon>Eubacteriales</taxon>
        <taxon>Clostridiaceae</taxon>
        <taxon>Clostridium</taxon>
    </lineage>
</organism>
<dbReference type="GO" id="GO:0016020">
    <property type="term" value="C:membrane"/>
    <property type="evidence" value="ECO:0007669"/>
    <property type="project" value="UniProtKB-SubCell"/>
</dbReference>
<dbReference type="GO" id="GO:0006814">
    <property type="term" value="P:sodium ion transport"/>
    <property type="evidence" value="ECO:0007669"/>
    <property type="project" value="UniProtKB-KW"/>
</dbReference>
<evidence type="ECO:0000256" key="4">
    <source>
        <dbReference type="ARBA" id="ARBA00022449"/>
    </source>
</evidence>
<keyword evidence="9" id="KW-0472">Membrane</keyword>
<evidence type="ECO:0000259" key="11">
    <source>
        <dbReference type="Pfam" id="PF00999"/>
    </source>
</evidence>
<dbReference type="PANTHER" id="PTHR43562">
    <property type="entry name" value="NAPA-TYPE SODIUM/HYDROGEN ANTIPORTER"/>
    <property type="match status" value="1"/>
</dbReference>
<keyword evidence="10" id="KW-0739">Sodium transport</keyword>
<keyword evidence="3" id="KW-0813">Transport</keyword>
<evidence type="ECO:0000256" key="7">
    <source>
        <dbReference type="ARBA" id="ARBA00023053"/>
    </source>
</evidence>
<evidence type="ECO:0000256" key="9">
    <source>
        <dbReference type="ARBA" id="ARBA00023136"/>
    </source>
</evidence>
<keyword evidence="8" id="KW-0406">Ion transport</keyword>
<evidence type="ECO:0000256" key="2">
    <source>
        <dbReference type="ARBA" id="ARBA00005551"/>
    </source>
</evidence>
<dbReference type="Gene3D" id="1.20.1530.20">
    <property type="match status" value="1"/>
</dbReference>
<keyword evidence="5" id="KW-0812">Transmembrane</keyword>
<keyword evidence="6" id="KW-1133">Transmembrane helix</keyword>
<dbReference type="Pfam" id="PF00999">
    <property type="entry name" value="Na_H_Exchanger"/>
    <property type="match status" value="1"/>
</dbReference>
<dbReference type="InterPro" id="IPR006153">
    <property type="entry name" value="Cation/H_exchanger_TM"/>
</dbReference>